<feature type="transmembrane region" description="Helical" evidence="9">
    <location>
        <begin position="312"/>
        <end position="332"/>
    </location>
</feature>
<evidence type="ECO:0000256" key="5">
    <source>
        <dbReference type="ARBA" id="ARBA00022989"/>
    </source>
</evidence>
<feature type="transmembrane region" description="Helical" evidence="9">
    <location>
        <begin position="166"/>
        <end position="186"/>
    </location>
</feature>
<dbReference type="EMBL" id="CAJFDI010000006">
    <property type="protein sequence ID" value="CAD5235609.1"/>
    <property type="molecule type" value="Genomic_DNA"/>
</dbReference>
<evidence type="ECO:0000313" key="12">
    <source>
        <dbReference type="EMBL" id="CAD5235609.1"/>
    </source>
</evidence>
<evidence type="ECO:0000256" key="3">
    <source>
        <dbReference type="ARBA" id="ARBA00015571"/>
    </source>
</evidence>
<evidence type="ECO:0000256" key="2">
    <source>
        <dbReference type="ARBA" id="ARBA00005944"/>
    </source>
</evidence>
<keyword evidence="10" id="KW-0732">Signal</keyword>
<dbReference type="Gene3D" id="3.30.505.10">
    <property type="entry name" value="SH2 domain"/>
    <property type="match status" value="1"/>
</dbReference>
<comment type="similarity">
    <text evidence="2">Belongs to the chloride channel MCLC family.</text>
</comment>
<reference evidence="16" key="1">
    <citation type="submission" date="2016-11" db="UniProtKB">
        <authorList>
            <consortium name="WormBaseParasite"/>
        </authorList>
    </citation>
    <scope>IDENTIFICATION</scope>
</reference>
<dbReference type="SUPFAM" id="SSF55550">
    <property type="entry name" value="SH2 domain"/>
    <property type="match status" value="1"/>
</dbReference>
<keyword evidence="5 9" id="KW-1133">Transmembrane helix</keyword>
<reference evidence="13" key="2">
    <citation type="submission" date="2020-08" db="EMBL/GenBank/DDBJ databases">
        <authorList>
            <person name="Kikuchi T."/>
        </authorList>
    </citation>
    <scope>NUCLEOTIDE SEQUENCE</scope>
    <source>
        <strain evidence="12">Ka4C1</strain>
    </source>
</reference>
<dbReference type="OrthoDB" id="5837276at2759"/>
<dbReference type="AlphaFoldDB" id="A0A1I7RTZ1"/>
<feature type="transmembrane region" description="Helical" evidence="9">
    <location>
        <begin position="195"/>
        <end position="213"/>
    </location>
</feature>
<evidence type="ECO:0000313" key="15">
    <source>
        <dbReference type="Proteomes" id="UP000659654"/>
    </source>
</evidence>
<dbReference type="PROSITE" id="PS50001">
    <property type="entry name" value="SH2"/>
    <property type="match status" value="1"/>
</dbReference>
<evidence type="ECO:0000256" key="1">
    <source>
        <dbReference type="ARBA" id="ARBA00004141"/>
    </source>
</evidence>
<dbReference type="Proteomes" id="UP000659654">
    <property type="component" value="Unassembled WGS sequence"/>
</dbReference>
<feature type="coiled-coil region" evidence="8">
    <location>
        <begin position="404"/>
        <end position="439"/>
    </location>
</feature>
<dbReference type="GO" id="GO:0005783">
    <property type="term" value="C:endoplasmic reticulum"/>
    <property type="evidence" value="ECO:0007669"/>
    <property type="project" value="TreeGrafter"/>
</dbReference>
<evidence type="ECO:0000256" key="7">
    <source>
        <dbReference type="PROSITE-ProRule" id="PRU00191"/>
    </source>
</evidence>
<dbReference type="WBParaSite" id="BXY_0419800.1">
    <property type="protein sequence ID" value="BXY_0419800.1"/>
    <property type="gene ID" value="BXY_0419800"/>
</dbReference>
<keyword evidence="7" id="KW-0727">SH2 domain</keyword>
<evidence type="ECO:0000256" key="8">
    <source>
        <dbReference type="SAM" id="Coils"/>
    </source>
</evidence>
<dbReference type="PANTHER" id="PTHR34093:SF1">
    <property type="entry name" value="CHLORIDE CHANNEL CLIC-LIKE PROTEIN 1"/>
    <property type="match status" value="1"/>
</dbReference>
<dbReference type="InterPro" id="IPR000980">
    <property type="entry name" value="SH2"/>
</dbReference>
<feature type="signal peptide" evidence="10">
    <location>
        <begin position="1"/>
        <end position="20"/>
    </location>
</feature>
<dbReference type="GO" id="GO:0005254">
    <property type="term" value="F:chloride channel activity"/>
    <property type="evidence" value="ECO:0007669"/>
    <property type="project" value="TreeGrafter"/>
</dbReference>
<evidence type="ECO:0000256" key="4">
    <source>
        <dbReference type="ARBA" id="ARBA00022692"/>
    </source>
</evidence>
<dbReference type="SMR" id="A0A1I7RTZ1"/>
<dbReference type="Pfam" id="PF05934">
    <property type="entry name" value="MCLC"/>
    <property type="match status" value="1"/>
</dbReference>
<dbReference type="PANTHER" id="PTHR34093">
    <property type="entry name" value="CHLORIDE CHANNEL CLIC-LIKE PROTEIN 1"/>
    <property type="match status" value="1"/>
</dbReference>
<evidence type="ECO:0000313" key="16">
    <source>
        <dbReference type="WBParaSite" id="BXY_0419800.1"/>
    </source>
</evidence>
<evidence type="ECO:0000256" key="9">
    <source>
        <dbReference type="SAM" id="Phobius"/>
    </source>
</evidence>
<feature type="chain" id="PRO_5035359439" description="Chloride channel CLIC-like protein 1" evidence="10">
    <location>
        <begin position="21"/>
        <end position="542"/>
    </location>
</feature>
<name>A0A1I7RTZ1_BURXY</name>
<feature type="domain" description="SH2" evidence="11">
    <location>
        <begin position="444"/>
        <end position="537"/>
    </location>
</feature>
<dbReference type="Proteomes" id="UP000582659">
    <property type="component" value="Unassembled WGS sequence"/>
</dbReference>
<evidence type="ECO:0000259" key="11">
    <source>
        <dbReference type="PROSITE" id="PS50001"/>
    </source>
</evidence>
<dbReference type="EMBL" id="CAJFCV020000006">
    <property type="protein sequence ID" value="CAG9132079.1"/>
    <property type="molecule type" value="Genomic_DNA"/>
</dbReference>
<dbReference type="SMART" id="SM00252">
    <property type="entry name" value="SH2"/>
    <property type="match status" value="1"/>
</dbReference>
<proteinExistence type="inferred from homology"/>
<evidence type="ECO:0000256" key="10">
    <source>
        <dbReference type="SAM" id="SignalP"/>
    </source>
</evidence>
<dbReference type="GO" id="GO:0016020">
    <property type="term" value="C:membrane"/>
    <property type="evidence" value="ECO:0007669"/>
    <property type="project" value="UniProtKB-SubCell"/>
</dbReference>
<keyword evidence="4 9" id="KW-0812">Transmembrane</keyword>
<dbReference type="InterPro" id="IPR009231">
    <property type="entry name" value="Chloride_chnl_CLIC-like"/>
</dbReference>
<keyword evidence="15" id="KW-1185">Reference proteome</keyword>
<keyword evidence="8" id="KW-0175">Coiled coil</keyword>
<keyword evidence="6 9" id="KW-0472">Membrane</keyword>
<dbReference type="InterPro" id="IPR036860">
    <property type="entry name" value="SH2_dom_sf"/>
</dbReference>
<accession>A0A1I7RTZ1</accession>
<evidence type="ECO:0000313" key="14">
    <source>
        <dbReference type="Proteomes" id="UP000095284"/>
    </source>
</evidence>
<evidence type="ECO:0000256" key="6">
    <source>
        <dbReference type="ARBA" id="ARBA00023136"/>
    </source>
</evidence>
<organism evidence="14 16">
    <name type="scientific">Bursaphelenchus xylophilus</name>
    <name type="common">Pinewood nematode worm</name>
    <name type="synonym">Aphelenchoides xylophilus</name>
    <dbReference type="NCBI Taxonomy" id="6326"/>
    <lineage>
        <taxon>Eukaryota</taxon>
        <taxon>Metazoa</taxon>
        <taxon>Ecdysozoa</taxon>
        <taxon>Nematoda</taxon>
        <taxon>Chromadorea</taxon>
        <taxon>Rhabditida</taxon>
        <taxon>Tylenchina</taxon>
        <taxon>Tylenchomorpha</taxon>
        <taxon>Aphelenchoidea</taxon>
        <taxon>Aphelenchoididae</taxon>
        <taxon>Bursaphelenchus</taxon>
    </lineage>
</organism>
<evidence type="ECO:0000313" key="13">
    <source>
        <dbReference type="EMBL" id="CAG9132079.1"/>
    </source>
</evidence>
<comment type="subcellular location">
    <subcellularLocation>
        <location evidence="1">Membrane</location>
        <topology evidence="1">Multi-pass membrane protein</topology>
    </subcellularLocation>
</comment>
<protein>
    <recommendedName>
        <fullName evidence="3">Chloride channel CLIC-like protein 1</fullName>
    </recommendedName>
</protein>
<sequence>MAINFLVLTCFTHLILQIQATSSELDIDKSGWLDVNDPLSWENTQNQRDRGTCPSEEAVSEYQRRISQLEKEILIGKASSEEKLLKHVVRQFLHRLNIELVDGQSVYRDAQVYISAKDVRILRRFLNNEYPDEDVGIRERVRTALGEFLSEASEQTPIFVQYLQPYTPYLMLLNIAILPIALLFILQRIMSPKQLLIILFLWAFCVSFCFTYARKYKEKLAERYDRADREDQCIKDKTFLGEVSDVLLGYLRIKGKSECLKKYEDILIEPFLLIDPLATFGEVLANFFMSPLEVAGKQLNRFFNDFFIDTPLPLAVFKVVFLFLLLFFFMGYRLRTLLFSVEPVFRPQEPAIQRTERASEAIRTRETTPMIQEVRSCPTLPAPTPPQNPAWKEASPTLAIEDILEELDFQIEEEEVKNEEKIEEEEVKADEKIEEEEVLDIRKIFYAHLTYEESENLLRNEEKGAWLLRNSQKMPSNMAMSIRGPNRCHHFIIYFTEELNYRLGDSKTTFGSLQNLLRHYTRHPVLNEGPTTLDRPLFRDIS</sequence>
<dbReference type="CDD" id="cd00173">
    <property type="entry name" value="SH2"/>
    <property type="match status" value="1"/>
</dbReference>
<gene>
    <name evidence="12" type="ORF">BXYJ_LOCUS15700</name>
</gene>
<dbReference type="eggNOG" id="ENOG502SDPD">
    <property type="taxonomic scope" value="Eukaryota"/>
</dbReference>
<dbReference type="Proteomes" id="UP000095284">
    <property type="component" value="Unplaced"/>
</dbReference>
<dbReference type="Pfam" id="PF00017">
    <property type="entry name" value="SH2"/>
    <property type="match status" value="1"/>
</dbReference>